<keyword evidence="2" id="KW-1185">Reference proteome</keyword>
<dbReference type="Proteomes" id="UP000054279">
    <property type="component" value="Unassembled WGS sequence"/>
</dbReference>
<evidence type="ECO:0000313" key="1">
    <source>
        <dbReference type="EMBL" id="KIJ39146.1"/>
    </source>
</evidence>
<evidence type="ECO:0000313" key="2">
    <source>
        <dbReference type="Proteomes" id="UP000054279"/>
    </source>
</evidence>
<proteinExistence type="predicted"/>
<name>A0A0C9VN35_SPHS4</name>
<dbReference type="EMBL" id="KN837154">
    <property type="protein sequence ID" value="KIJ39146.1"/>
    <property type="molecule type" value="Genomic_DNA"/>
</dbReference>
<dbReference type="SUPFAM" id="SSF52047">
    <property type="entry name" value="RNI-like"/>
    <property type="match status" value="1"/>
</dbReference>
<gene>
    <name evidence="1" type="ORF">M422DRAFT_258028</name>
</gene>
<reference evidence="1 2" key="1">
    <citation type="submission" date="2014-06" db="EMBL/GenBank/DDBJ databases">
        <title>Evolutionary Origins and Diversification of the Mycorrhizal Mutualists.</title>
        <authorList>
            <consortium name="DOE Joint Genome Institute"/>
            <consortium name="Mycorrhizal Genomics Consortium"/>
            <person name="Kohler A."/>
            <person name="Kuo A."/>
            <person name="Nagy L.G."/>
            <person name="Floudas D."/>
            <person name="Copeland A."/>
            <person name="Barry K.W."/>
            <person name="Cichocki N."/>
            <person name="Veneault-Fourrey C."/>
            <person name="LaButti K."/>
            <person name="Lindquist E.A."/>
            <person name="Lipzen A."/>
            <person name="Lundell T."/>
            <person name="Morin E."/>
            <person name="Murat C."/>
            <person name="Riley R."/>
            <person name="Ohm R."/>
            <person name="Sun H."/>
            <person name="Tunlid A."/>
            <person name="Henrissat B."/>
            <person name="Grigoriev I.V."/>
            <person name="Hibbett D.S."/>
            <person name="Martin F."/>
        </authorList>
    </citation>
    <scope>NUCLEOTIDE SEQUENCE [LARGE SCALE GENOMIC DNA]</scope>
    <source>
        <strain evidence="1 2">SS14</strain>
    </source>
</reference>
<dbReference type="AlphaFoldDB" id="A0A0C9VN35"/>
<dbReference type="InterPro" id="IPR032675">
    <property type="entry name" value="LRR_dom_sf"/>
</dbReference>
<dbReference type="HOGENOM" id="CLU_1190542_0_0_1"/>
<sequence length="196" mass="22311">MPIFVSIPNLEVLKLHQIKGDETGLQTIVKGMPRPVFSLREVSVRFTELTQDEWSWLFYSSTMTQIEQLTWGEAANRIIPLAEVEWRDVANALSQYNSITLLKFSGNDKLWKRILPNIASQNLKTMEFRFTARGCKELEVALLNTRWVPSLETITVEGVPHNDISAQILSLELSLGAVCDSRGVELTWTTELGEFR</sequence>
<dbReference type="Gene3D" id="3.80.10.10">
    <property type="entry name" value="Ribonuclease Inhibitor"/>
    <property type="match status" value="1"/>
</dbReference>
<protein>
    <submittedName>
        <fullName evidence="1">Uncharacterized protein</fullName>
    </submittedName>
</protein>
<organism evidence="1 2">
    <name type="scientific">Sphaerobolus stellatus (strain SS14)</name>
    <dbReference type="NCBI Taxonomy" id="990650"/>
    <lineage>
        <taxon>Eukaryota</taxon>
        <taxon>Fungi</taxon>
        <taxon>Dikarya</taxon>
        <taxon>Basidiomycota</taxon>
        <taxon>Agaricomycotina</taxon>
        <taxon>Agaricomycetes</taxon>
        <taxon>Phallomycetidae</taxon>
        <taxon>Geastrales</taxon>
        <taxon>Sphaerobolaceae</taxon>
        <taxon>Sphaerobolus</taxon>
    </lineage>
</organism>
<accession>A0A0C9VN35</accession>